<comment type="caution">
    <text evidence="5">The sequence shown here is derived from an EMBL/GenBank/DDBJ whole genome shotgun (WGS) entry which is preliminary data.</text>
</comment>
<keyword evidence="3" id="KW-0804">Transcription</keyword>
<dbReference type="RefSeq" id="WP_201683666.1">
    <property type="nucleotide sequence ID" value="NZ_JAEQNA010000002.1"/>
</dbReference>
<dbReference type="PROSITE" id="PS50995">
    <property type="entry name" value="HTH_MARR_2"/>
    <property type="match status" value="1"/>
</dbReference>
<dbReference type="GO" id="GO:0003677">
    <property type="term" value="F:DNA binding"/>
    <property type="evidence" value="ECO:0007669"/>
    <property type="project" value="UniProtKB-KW"/>
</dbReference>
<keyword evidence="6" id="KW-1185">Reference proteome</keyword>
<evidence type="ECO:0000259" key="4">
    <source>
        <dbReference type="PROSITE" id="PS50995"/>
    </source>
</evidence>
<sequence>MSQPPDPMDLDSLPGHYARRLQQLAVALFVEEVGDLNLTPVQYSSLQTICANPGIDQKTLAKTIAYDTSTIAGVIDRLEARGLVVRQVAPNDRRARQIRPTRQGLDLLHAVTPRMLSAQERLVAPLSPAERTEFMRLMRVMLEANEDLSNLPTNE</sequence>
<dbReference type="PROSITE" id="PS01117">
    <property type="entry name" value="HTH_MARR_1"/>
    <property type="match status" value="1"/>
</dbReference>
<keyword evidence="2" id="KW-0238">DNA-binding</keyword>
<accession>A0A936ZMV8</accession>
<evidence type="ECO:0000313" key="5">
    <source>
        <dbReference type="EMBL" id="MBL0420601.1"/>
    </source>
</evidence>
<name>A0A936ZMV8_9BURK</name>
<proteinExistence type="predicted"/>
<dbReference type="EMBL" id="JAEQNA010000002">
    <property type="protein sequence ID" value="MBL0420601.1"/>
    <property type="molecule type" value="Genomic_DNA"/>
</dbReference>
<reference evidence="5" key="1">
    <citation type="submission" date="2021-01" db="EMBL/GenBank/DDBJ databases">
        <title>Ramlibacter sp. strain AW1 16S ribosomal RNA gene Genome sequencing and assembly.</title>
        <authorList>
            <person name="Kang M."/>
        </authorList>
    </citation>
    <scope>NUCLEOTIDE SEQUENCE</scope>
    <source>
        <strain evidence="5">AW1</strain>
    </source>
</reference>
<dbReference type="SUPFAM" id="SSF46785">
    <property type="entry name" value="Winged helix' DNA-binding domain"/>
    <property type="match status" value="1"/>
</dbReference>
<evidence type="ECO:0000256" key="3">
    <source>
        <dbReference type="ARBA" id="ARBA00023163"/>
    </source>
</evidence>
<dbReference type="PANTHER" id="PTHR42756:SF1">
    <property type="entry name" value="TRANSCRIPTIONAL REPRESSOR OF EMRAB OPERON"/>
    <property type="match status" value="1"/>
</dbReference>
<protein>
    <submittedName>
        <fullName evidence="5">MarR family transcriptional regulator</fullName>
    </submittedName>
</protein>
<dbReference type="InterPro" id="IPR036390">
    <property type="entry name" value="WH_DNA-bd_sf"/>
</dbReference>
<organism evidence="5 6">
    <name type="scientific">Ramlibacter aurantiacus</name>
    <dbReference type="NCBI Taxonomy" id="2801330"/>
    <lineage>
        <taxon>Bacteria</taxon>
        <taxon>Pseudomonadati</taxon>
        <taxon>Pseudomonadota</taxon>
        <taxon>Betaproteobacteria</taxon>
        <taxon>Burkholderiales</taxon>
        <taxon>Comamonadaceae</taxon>
        <taxon>Ramlibacter</taxon>
    </lineage>
</organism>
<dbReference type="Proteomes" id="UP000613011">
    <property type="component" value="Unassembled WGS sequence"/>
</dbReference>
<dbReference type="SMART" id="SM00347">
    <property type="entry name" value="HTH_MARR"/>
    <property type="match status" value="1"/>
</dbReference>
<dbReference type="Gene3D" id="1.10.10.10">
    <property type="entry name" value="Winged helix-like DNA-binding domain superfamily/Winged helix DNA-binding domain"/>
    <property type="match status" value="1"/>
</dbReference>
<dbReference type="PRINTS" id="PR00598">
    <property type="entry name" value="HTHMARR"/>
</dbReference>
<gene>
    <name evidence="5" type="ORF">JI739_09625</name>
</gene>
<evidence type="ECO:0000313" key="6">
    <source>
        <dbReference type="Proteomes" id="UP000613011"/>
    </source>
</evidence>
<feature type="domain" description="HTH marR-type" evidence="4">
    <location>
        <begin position="14"/>
        <end position="143"/>
    </location>
</feature>
<dbReference type="InterPro" id="IPR036388">
    <property type="entry name" value="WH-like_DNA-bd_sf"/>
</dbReference>
<dbReference type="PANTHER" id="PTHR42756">
    <property type="entry name" value="TRANSCRIPTIONAL REGULATOR, MARR"/>
    <property type="match status" value="1"/>
</dbReference>
<evidence type="ECO:0000256" key="1">
    <source>
        <dbReference type="ARBA" id="ARBA00023015"/>
    </source>
</evidence>
<dbReference type="InterPro" id="IPR023187">
    <property type="entry name" value="Tscrpt_reg_MarR-type_CS"/>
</dbReference>
<keyword evidence="1" id="KW-0805">Transcription regulation</keyword>
<dbReference type="Pfam" id="PF01047">
    <property type="entry name" value="MarR"/>
    <property type="match status" value="1"/>
</dbReference>
<evidence type="ECO:0000256" key="2">
    <source>
        <dbReference type="ARBA" id="ARBA00023125"/>
    </source>
</evidence>
<dbReference type="GO" id="GO:0003700">
    <property type="term" value="F:DNA-binding transcription factor activity"/>
    <property type="evidence" value="ECO:0007669"/>
    <property type="project" value="InterPro"/>
</dbReference>
<dbReference type="InterPro" id="IPR000835">
    <property type="entry name" value="HTH_MarR-typ"/>
</dbReference>
<dbReference type="AlphaFoldDB" id="A0A936ZMV8"/>